<dbReference type="SUPFAM" id="SSF53448">
    <property type="entry name" value="Nucleotide-diphospho-sugar transferases"/>
    <property type="match status" value="1"/>
</dbReference>
<feature type="transmembrane region" description="Helical" evidence="1">
    <location>
        <begin position="391"/>
        <end position="418"/>
    </location>
</feature>
<keyword evidence="1" id="KW-1133">Transmembrane helix</keyword>
<dbReference type="GO" id="GO:0019187">
    <property type="term" value="F:beta-1,4-mannosyltransferase activity"/>
    <property type="evidence" value="ECO:0007669"/>
    <property type="project" value="InterPro"/>
</dbReference>
<dbReference type="InterPro" id="IPR001173">
    <property type="entry name" value="Glyco_trans_2-like"/>
</dbReference>
<dbReference type="PANTHER" id="PTHR16779:SF1">
    <property type="entry name" value="BETA-1,4-MANNOSYLTRANSFERASE EGH"/>
    <property type="match status" value="1"/>
</dbReference>
<organism evidence="3 4">
    <name type="scientific">Crassostrea virginica</name>
    <name type="common">Eastern oyster</name>
    <dbReference type="NCBI Taxonomy" id="6565"/>
    <lineage>
        <taxon>Eukaryota</taxon>
        <taxon>Metazoa</taxon>
        <taxon>Spiralia</taxon>
        <taxon>Lophotrochozoa</taxon>
        <taxon>Mollusca</taxon>
        <taxon>Bivalvia</taxon>
        <taxon>Autobranchia</taxon>
        <taxon>Pteriomorphia</taxon>
        <taxon>Ostreida</taxon>
        <taxon>Ostreoidea</taxon>
        <taxon>Ostreidae</taxon>
        <taxon>Crassostrea</taxon>
    </lineage>
</organism>
<protein>
    <submittedName>
        <fullName evidence="4">Beta-1,4-mannosyltransferase egh-like</fullName>
    </submittedName>
</protein>
<dbReference type="GO" id="GO:0005737">
    <property type="term" value="C:cytoplasm"/>
    <property type="evidence" value="ECO:0007669"/>
    <property type="project" value="TreeGrafter"/>
</dbReference>
<dbReference type="Proteomes" id="UP000694844">
    <property type="component" value="Chromosome 7"/>
</dbReference>
<dbReference type="AlphaFoldDB" id="A0A8B8AVP9"/>
<evidence type="ECO:0000256" key="1">
    <source>
        <dbReference type="SAM" id="Phobius"/>
    </source>
</evidence>
<feature type="transmembrane region" description="Helical" evidence="1">
    <location>
        <begin position="32"/>
        <end position="58"/>
    </location>
</feature>
<keyword evidence="3" id="KW-1185">Reference proteome</keyword>
<feature type="domain" description="Glycosyltransferase 2-like" evidence="2">
    <location>
        <begin position="166"/>
        <end position="358"/>
    </location>
</feature>
<feature type="transmembrane region" description="Helical" evidence="1">
    <location>
        <begin position="358"/>
        <end position="379"/>
    </location>
</feature>
<accession>A0A8B8AVP9</accession>
<gene>
    <name evidence="4" type="primary">LOC111105277</name>
</gene>
<name>A0A8B8AVP9_CRAVI</name>
<dbReference type="KEGG" id="cvn:111105277"/>
<evidence type="ECO:0000259" key="2">
    <source>
        <dbReference type="Pfam" id="PF13632"/>
    </source>
</evidence>
<sequence>MIIIILYGPLGISKKDLLNLDVERKYGSRMRIIVYAMNFSIIFSLPMAIFCFLGFVFYNLFPKYPALNGSLTHHSLICFRVVTKGLNPTLIKANVDRNIKVCTSLGLRNFLFEIVSDICTNVPKNLLVKETVVPQQYQTSKCTLFKARALQYCLEHNVNVLNDEDWIVHLDEETILTKGSVIGIVNFISKGTSSFGQGAITYANEDVVSWIATIFDLSRVAYDYGCLRFCLRYFRKPLLGLKGSYLVSNAGAERKVTFDFGFEGSLAEDCFFGLTAWGQGYLFDFIEGEMWEKSPFSLKDYVKQRKRWCQGILLTILSKQIPFLKKPVIICNFTAWVVMPFTACSSILLFAFPFPMPAIFELVSAFIRGVMIFVVIVGAIKSFKRSGMFTIIVICLLWIFLFPLYVLLETCAIIYAFANLWKQEFYTVQKEIHI</sequence>
<evidence type="ECO:0000313" key="4">
    <source>
        <dbReference type="RefSeq" id="XP_022295181.1"/>
    </source>
</evidence>
<keyword evidence="1" id="KW-0472">Membrane</keyword>
<dbReference type="InterPro" id="IPR029044">
    <property type="entry name" value="Nucleotide-diphossugar_trans"/>
</dbReference>
<feature type="transmembrane region" description="Helical" evidence="1">
    <location>
        <begin position="328"/>
        <end position="352"/>
    </location>
</feature>
<dbReference type="InterPro" id="IPR027389">
    <property type="entry name" value="B_mannosylTrfase_Bre-3/Egh"/>
</dbReference>
<dbReference type="RefSeq" id="XP_022295181.1">
    <property type="nucleotide sequence ID" value="XM_022439473.1"/>
</dbReference>
<reference evidence="4" key="1">
    <citation type="submission" date="2025-08" db="UniProtKB">
        <authorList>
            <consortium name="RefSeq"/>
        </authorList>
    </citation>
    <scope>IDENTIFICATION</scope>
    <source>
        <tissue evidence="4">Whole sample</tissue>
    </source>
</reference>
<dbReference type="OrthoDB" id="3971593at2759"/>
<keyword evidence="1" id="KW-0812">Transmembrane</keyword>
<evidence type="ECO:0000313" key="3">
    <source>
        <dbReference type="Proteomes" id="UP000694844"/>
    </source>
</evidence>
<dbReference type="Pfam" id="PF13632">
    <property type="entry name" value="Glyco_trans_2_3"/>
    <property type="match status" value="1"/>
</dbReference>
<dbReference type="GeneID" id="111105277"/>
<proteinExistence type="predicted"/>
<dbReference type="PANTHER" id="PTHR16779">
    <property type="entry name" value="BETA-1,4-MANNOSYLTRANSFERASE EGH"/>
    <property type="match status" value="1"/>
</dbReference>